<feature type="region of interest" description="Disordered" evidence="8">
    <location>
        <begin position="25"/>
        <end position="66"/>
    </location>
</feature>
<evidence type="ECO:0000313" key="11">
    <source>
        <dbReference type="EMBL" id="PFH47626.1"/>
    </source>
</evidence>
<dbReference type="EMBL" id="KZ302101">
    <property type="protein sequence ID" value="PFH47626.1"/>
    <property type="molecule type" value="Genomic_DNA"/>
</dbReference>
<dbReference type="OrthoDB" id="5817083at2759"/>
<feature type="region of interest" description="Disordered" evidence="8">
    <location>
        <begin position="383"/>
        <end position="477"/>
    </location>
</feature>
<keyword evidence="5" id="KW-0862">Zinc</keyword>
<gene>
    <name evidence="11" type="ORF">AMATHDRAFT_42818</name>
</gene>
<keyword evidence="2 9" id="KW-0812">Transmembrane</keyword>
<feature type="domain" description="RING-CH-type" evidence="10">
    <location>
        <begin position="15"/>
        <end position="109"/>
    </location>
</feature>
<keyword evidence="3" id="KW-0479">Metal-binding</keyword>
<evidence type="ECO:0000313" key="12">
    <source>
        <dbReference type="Proteomes" id="UP000242287"/>
    </source>
</evidence>
<dbReference type="SUPFAM" id="SSF57850">
    <property type="entry name" value="RING/U-box"/>
    <property type="match status" value="1"/>
</dbReference>
<dbReference type="STRING" id="703135.A0A2A9NIP2"/>
<feature type="compositionally biased region" description="Low complexity" evidence="8">
    <location>
        <begin position="51"/>
        <end position="65"/>
    </location>
</feature>
<evidence type="ECO:0000256" key="4">
    <source>
        <dbReference type="ARBA" id="ARBA00022771"/>
    </source>
</evidence>
<name>A0A2A9NIP2_9AGAR</name>
<sequence>MNKRVPTVDDLRVKLCYICREEERYEDQPPADDSSTTDQTTPLAPTPAPPSTTTTTTTTTAAPTTQRQAWTHPCNCTLIAHEQCLLKWIQTSQATSSRAPNALKCPQCGAKYELESKRPVILKILAAGNRTLQQMGRLFTLFSVATFIGVMGSGVYIICTGYGAWAIRKFIGKEMFDLLLTNDPSNWSWTAFLNLPLIPLSLILSRFQTKNSGIPAIIPILLVWPPSSPVGPHQQLLRDHWTNPANASQLAALTTLGPTRSWPPPPIAFGLFFVPLVRIVYRGLYAKLAYKVLGANAASLLHGNTRRQDGEEGGEEDVHVNVAIDEEHGEGGGGGDNPQRQQQQQPQPQQQPQQQGQGGQQEENIVWQWGRIGGPLAVRIRTIREDPQRRQPNQEPLRVPMPRPPQQEQDRLEAAAREGDGEEVAPEVEAAGDNANVVAGPANQPAAAEAEAEAPPPNPNNGNDNNADNANNANQELDPNPAAVVAAEQHIEINANSLGRQIGGALLIPAISSWMGTLLLRLSRHSRLLREFLGVRLRSGVGMIHELGRIGGDGGSGSGGSGSGMPRGLFLFPPPPPPPLGPWSYKSWDGLSPWQQMKLAIRLAMGAAWGGTRTWAESDPVWWRNSIGLGLFVVAKDCLQLLHLWLTKRELETRKVKNRDFSGVDLTELDLVPSWASRA</sequence>
<keyword evidence="6 9" id="KW-1133">Transmembrane helix</keyword>
<evidence type="ECO:0000259" key="10">
    <source>
        <dbReference type="SMART" id="SM00744"/>
    </source>
</evidence>
<feature type="region of interest" description="Disordered" evidence="8">
    <location>
        <begin position="326"/>
        <end position="361"/>
    </location>
</feature>
<feature type="compositionally biased region" description="Low complexity" evidence="8">
    <location>
        <begin position="337"/>
        <end position="355"/>
    </location>
</feature>
<keyword evidence="12" id="KW-1185">Reference proteome</keyword>
<evidence type="ECO:0000256" key="6">
    <source>
        <dbReference type="ARBA" id="ARBA00022989"/>
    </source>
</evidence>
<accession>A0A2A9NIP2</accession>
<proteinExistence type="predicted"/>
<feature type="compositionally biased region" description="Low complexity" evidence="8">
    <location>
        <begin position="427"/>
        <end position="449"/>
    </location>
</feature>
<dbReference type="Gene3D" id="3.30.40.10">
    <property type="entry name" value="Zinc/RING finger domain, C3HC4 (zinc finger)"/>
    <property type="match status" value="1"/>
</dbReference>
<feature type="compositionally biased region" description="Basic and acidic residues" evidence="8">
    <location>
        <begin position="408"/>
        <end position="419"/>
    </location>
</feature>
<dbReference type="GO" id="GO:0008270">
    <property type="term" value="F:zinc ion binding"/>
    <property type="evidence" value="ECO:0007669"/>
    <property type="project" value="UniProtKB-KW"/>
</dbReference>
<evidence type="ECO:0000256" key="7">
    <source>
        <dbReference type="ARBA" id="ARBA00023136"/>
    </source>
</evidence>
<evidence type="ECO:0000256" key="8">
    <source>
        <dbReference type="SAM" id="MobiDB-lite"/>
    </source>
</evidence>
<dbReference type="Proteomes" id="UP000242287">
    <property type="component" value="Unassembled WGS sequence"/>
</dbReference>
<reference evidence="11 12" key="1">
    <citation type="submission" date="2014-02" db="EMBL/GenBank/DDBJ databases">
        <title>Transposable element dynamics among asymbiotic and ectomycorrhizal Amanita fungi.</title>
        <authorList>
            <consortium name="DOE Joint Genome Institute"/>
            <person name="Hess J."/>
            <person name="Skrede I."/>
            <person name="Wolfe B."/>
            <person name="LaButti K."/>
            <person name="Ohm R.A."/>
            <person name="Grigoriev I.V."/>
            <person name="Pringle A."/>
        </authorList>
    </citation>
    <scope>NUCLEOTIDE SEQUENCE [LARGE SCALE GENOMIC DNA]</scope>
    <source>
        <strain evidence="11 12">SKay4041</strain>
    </source>
</reference>
<organism evidence="11 12">
    <name type="scientific">Amanita thiersii Skay4041</name>
    <dbReference type="NCBI Taxonomy" id="703135"/>
    <lineage>
        <taxon>Eukaryota</taxon>
        <taxon>Fungi</taxon>
        <taxon>Dikarya</taxon>
        <taxon>Basidiomycota</taxon>
        <taxon>Agaricomycotina</taxon>
        <taxon>Agaricomycetes</taxon>
        <taxon>Agaricomycetidae</taxon>
        <taxon>Agaricales</taxon>
        <taxon>Pluteineae</taxon>
        <taxon>Amanitaceae</taxon>
        <taxon>Amanita</taxon>
    </lineage>
</organism>
<evidence type="ECO:0000256" key="5">
    <source>
        <dbReference type="ARBA" id="ARBA00022833"/>
    </source>
</evidence>
<evidence type="ECO:0000256" key="2">
    <source>
        <dbReference type="ARBA" id="ARBA00022692"/>
    </source>
</evidence>
<evidence type="ECO:0000256" key="1">
    <source>
        <dbReference type="ARBA" id="ARBA00004141"/>
    </source>
</evidence>
<dbReference type="AlphaFoldDB" id="A0A2A9NIP2"/>
<feature type="transmembrane region" description="Helical" evidence="9">
    <location>
        <begin position="138"/>
        <end position="167"/>
    </location>
</feature>
<dbReference type="SMART" id="SM00744">
    <property type="entry name" value="RINGv"/>
    <property type="match status" value="1"/>
</dbReference>
<protein>
    <recommendedName>
        <fullName evidence="10">RING-CH-type domain-containing protein</fullName>
    </recommendedName>
</protein>
<feature type="compositionally biased region" description="Low complexity" evidence="8">
    <location>
        <begin position="460"/>
        <end position="476"/>
    </location>
</feature>
<evidence type="ECO:0000256" key="3">
    <source>
        <dbReference type="ARBA" id="ARBA00022723"/>
    </source>
</evidence>
<dbReference type="InterPro" id="IPR011016">
    <property type="entry name" value="Znf_RING-CH"/>
</dbReference>
<keyword evidence="7 9" id="KW-0472">Membrane</keyword>
<dbReference type="PANTHER" id="PTHR46283">
    <property type="entry name" value="E3 UBIQUITIN-PROTEIN LIGASE MARCH5"/>
    <property type="match status" value="1"/>
</dbReference>
<dbReference type="GO" id="GO:0016020">
    <property type="term" value="C:membrane"/>
    <property type="evidence" value="ECO:0007669"/>
    <property type="project" value="UniProtKB-SubCell"/>
</dbReference>
<evidence type="ECO:0000256" key="9">
    <source>
        <dbReference type="SAM" id="Phobius"/>
    </source>
</evidence>
<dbReference type="InterPro" id="IPR013083">
    <property type="entry name" value="Znf_RING/FYVE/PHD"/>
</dbReference>
<keyword evidence="4" id="KW-0863">Zinc-finger</keyword>
<comment type="subcellular location">
    <subcellularLocation>
        <location evidence="1">Membrane</location>
        <topology evidence="1">Multi-pass membrane protein</topology>
    </subcellularLocation>
</comment>